<reference evidence="2 3" key="1">
    <citation type="submission" date="2022-06" db="EMBL/GenBank/DDBJ databases">
        <title>Chromosome and plasmid sequencings of Enterobacteriales species co-exiting double carbapenemases.</title>
        <authorList>
            <person name="Fu Y."/>
        </authorList>
    </citation>
    <scope>NUCLEOTIDE SEQUENCE [LARGE SCALE GENOMIC DNA]</scope>
    <source>
        <strain evidence="2 3">21030615019</strain>
    </source>
</reference>
<dbReference type="Proteomes" id="UP001252207">
    <property type="component" value="Unassembled WGS sequence"/>
</dbReference>
<accession>A0ABU2ITE4</accession>
<organism evidence="2 3">
    <name type="scientific">Providencia huaxiensis</name>
    <dbReference type="NCBI Taxonomy" id="2027290"/>
    <lineage>
        <taxon>Bacteria</taxon>
        <taxon>Pseudomonadati</taxon>
        <taxon>Pseudomonadota</taxon>
        <taxon>Gammaproteobacteria</taxon>
        <taxon>Enterobacterales</taxon>
        <taxon>Morganellaceae</taxon>
        <taxon>Providencia</taxon>
    </lineage>
</organism>
<evidence type="ECO:0000313" key="2">
    <source>
        <dbReference type="EMBL" id="MDT0132074.1"/>
    </source>
</evidence>
<dbReference type="RefSeq" id="WP_102138891.1">
    <property type="nucleotide sequence ID" value="NZ_CP031123.2"/>
</dbReference>
<protein>
    <submittedName>
        <fullName evidence="2">Uncharacterized protein</fullName>
    </submittedName>
</protein>
<evidence type="ECO:0000313" key="3">
    <source>
        <dbReference type="Proteomes" id="UP001252207"/>
    </source>
</evidence>
<comment type="caution">
    <text evidence="2">The sequence shown here is derived from an EMBL/GenBank/DDBJ whole genome shotgun (WGS) entry which is preliminary data.</text>
</comment>
<keyword evidence="3" id="KW-1185">Reference proteome</keyword>
<proteinExistence type="predicted"/>
<evidence type="ECO:0000256" key="1">
    <source>
        <dbReference type="SAM" id="MobiDB-lite"/>
    </source>
</evidence>
<gene>
    <name evidence="2" type="ORF">NLX89_01745</name>
</gene>
<feature type="region of interest" description="Disordered" evidence="1">
    <location>
        <begin position="330"/>
        <end position="351"/>
    </location>
</feature>
<dbReference type="EMBL" id="JANAVW010000001">
    <property type="protein sequence ID" value="MDT0132074.1"/>
    <property type="molecule type" value="Genomic_DNA"/>
</dbReference>
<name>A0ABU2ITE4_9GAMM</name>
<sequence>MELNTKVNNIKSSPNYMDNKKITSKNLSFIEGLNIINPLNTGGYKKVNLAIKTCEFYKREQPELSQLPYSQPVGKIKIPYIYQEEYLVSPSNVFKNNITTENNSTKNIKLENTPMKTSNSNAELINTTKKNFLVKDFGINKLKHFFHESIEKIKSTSKIQSLIIKNKTIPRNEDIYHVRFYNNKDANSIIMQKNNKETECIDLEWDSYTEEPSYFLGTLDESAYPSYENLNFGLSHDSFKKILHLTNFHSSNESLNSNSSGYQSDSNPSLGNSVCFSDDFPHQEKNKNIRLISENFSNLNKNEITDNKANETRLPKKEKNRIARKLKQTQAEKMDKLAKGNSSTGYIHPSRRNKINNSIKIEKINHLDRQIAGLKALKREYQEMAVMTSTHEKKIEQLVLEAQQSIVKK</sequence>
<dbReference type="GeneID" id="89488419"/>